<dbReference type="SUPFAM" id="SSF56436">
    <property type="entry name" value="C-type lectin-like"/>
    <property type="match status" value="1"/>
</dbReference>
<reference evidence="2" key="1">
    <citation type="submission" date="2021-04" db="EMBL/GenBank/DDBJ databases">
        <authorList>
            <consortium name="Molecular Ecology Group"/>
        </authorList>
    </citation>
    <scope>NUCLEOTIDE SEQUENCE</scope>
</reference>
<accession>A0A8S3Z9T3</accession>
<keyword evidence="1" id="KW-1133">Transmembrane helix</keyword>
<feature type="non-terminal residue" evidence="2">
    <location>
        <position position="1"/>
    </location>
</feature>
<keyword evidence="1" id="KW-0472">Membrane</keyword>
<proteinExistence type="predicted"/>
<dbReference type="AlphaFoldDB" id="A0A8S3Z9T3"/>
<feature type="transmembrane region" description="Helical" evidence="1">
    <location>
        <begin position="106"/>
        <end position="124"/>
    </location>
</feature>
<evidence type="ECO:0000313" key="3">
    <source>
        <dbReference type="Proteomes" id="UP000678393"/>
    </source>
</evidence>
<sequence>AGACPEYWEKLSGDVEDKCYLFVRPLLSWFDGVVVPSCLHKTGAPELAPQNLQGDFLCLPALHWVWLAAHILAGTKVWSRISNNTRIKYTNFYCPNPDNYQGSKKLNYSYILIYLYFIYVYIYMTQKACCGRSRQ</sequence>
<protein>
    <submittedName>
        <fullName evidence="2">Uncharacterized protein</fullName>
    </submittedName>
</protein>
<organism evidence="2 3">
    <name type="scientific">Candidula unifasciata</name>
    <dbReference type="NCBI Taxonomy" id="100452"/>
    <lineage>
        <taxon>Eukaryota</taxon>
        <taxon>Metazoa</taxon>
        <taxon>Spiralia</taxon>
        <taxon>Lophotrochozoa</taxon>
        <taxon>Mollusca</taxon>
        <taxon>Gastropoda</taxon>
        <taxon>Heterobranchia</taxon>
        <taxon>Euthyneura</taxon>
        <taxon>Panpulmonata</taxon>
        <taxon>Eupulmonata</taxon>
        <taxon>Stylommatophora</taxon>
        <taxon>Helicina</taxon>
        <taxon>Helicoidea</taxon>
        <taxon>Geomitridae</taxon>
        <taxon>Candidula</taxon>
    </lineage>
</organism>
<dbReference type="Proteomes" id="UP000678393">
    <property type="component" value="Unassembled WGS sequence"/>
</dbReference>
<dbReference type="InterPro" id="IPR016187">
    <property type="entry name" value="CTDL_fold"/>
</dbReference>
<keyword evidence="3" id="KW-1185">Reference proteome</keyword>
<keyword evidence="1" id="KW-0812">Transmembrane</keyword>
<comment type="caution">
    <text evidence="2">The sequence shown here is derived from an EMBL/GenBank/DDBJ whole genome shotgun (WGS) entry which is preliminary data.</text>
</comment>
<evidence type="ECO:0000256" key="1">
    <source>
        <dbReference type="SAM" id="Phobius"/>
    </source>
</evidence>
<evidence type="ECO:0000313" key="2">
    <source>
        <dbReference type="EMBL" id="CAG5123802.1"/>
    </source>
</evidence>
<gene>
    <name evidence="2" type="ORF">CUNI_LOCUS9360</name>
</gene>
<dbReference type="EMBL" id="CAJHNH020001622">
    <property type="protein sequence ID" value="CAG5123802.1"/>
    <property type="molecule type" value="Genomic_DNA"/>
</dbReference>
<feature type="non-terminal residue" evidence="2">
    <location>
        <position position="135"/>
    </location>
</feature>
<name>A0A8S3Z9T3_9EUPU</name>